<reference evidence="2 3" key="1">
    <citation type="submission" date="2018-01" db="EMBL/GenBank/DDBJ databases">
        <title>Draft genome of the type strain Pseudomonas oceani DSM 100277 isolated from the deep water in Okinawa trough, northwestern Pacific Ocean.</title>
        <authorList>
            <person name="Gomila M."/>
            <person name="Mulet M."/>
            <person name="Garcia-Valdes E."/>
            <person name="Lalucat J."/>
        </authorList>
    </citation>
    <scope>NUCLEOTIDE SEQUENCE [LARGE SCALE GENOMIC DNA]</scope>
    <source>
        <strain evidence="2 3">DSM 100277</strain>
    </source>
</reference>
<dbReference type="InterPro" id="IPR000649">
    <property type="entry name" value="IF-2B-related"/>
</dbReference>
<dbReference type="InterPro" id="IPR037171">
    <property type="entry name" value="NagB/RpiA_transferase-like"/>
</dbReference>
<proteinExistence type="inferred from homology"/>
<keyword evidence="3" id="KW-1185">Reference proteome</keyword>
<accession>A0A2P4EVC9</accession>
<dbReference type="GO" id="GO:0019509">
    <property type="term" value="P:L-methionine salvage from methylthioadenosine"/>
    <property type="evidence" value="ECO:0007669"/>
    <property type="project" value="TreeGrafter"/>
</dbReference>
<dbReference type="PANTHER" id="PTHR43475:SF1">
    <property type="entry name" value="METHYLTHIORIBOSE-1-PHOSPHATE ISOMERASE"/>
    <property type="match status" value="1"/>
</dbReference>
<sequence length="351" mass="36545">MLHVDTMAADQPLQGLVWLAEGKVRLLDQRVLPDQVVAIECGNPAQVLAAMRDGVVCGAAALGIAAAYALALAARRPVPPVNWLTALQPLLDELAAVQPMAANLHWALGIMRQTIASTSPTDDMAVRLLQAAQAIQAADREANQTMAKLGVQLLRRHQAPVHRVMLHGYGGDLSGGGGGTTYGVARTASAAGLVGEVLVNEGRSLLPSASLGLSELLRSGAPAALHADVEAGRLMKHDGVTWVLVGAERIAANGDVIGPLGSYMLAILAMHHGLRFMVVASTATIDMSLADADDLGPDQLGSGSLTRGGGESSPLEVTPVELIDAIVTEKGIIEQPDERKVASLMSVRQLH</sequence>
<evidence type="ECO:0000313" key="3">
    <source>
        <dbReference type="Proteomes" id="UP000243451"/>
    </source>
</evidence>
<dbReference type="Proteomes" id="UP000243451">
    <property type="component" value="Unassembled WGS sequence"/>
</dbReference>
<dbReference type="PANTHER" id="PTHR43475">
    <property type="entry name" value="METHYLTHIORIBOSE-1-PHOSPHATE ISOMERASE"/>
    <property type="match status" value="1"/>
</dbReference>
<dbReference type="InterPro" id="IPR042529">
    <property type="entry name" value="IF_2B-like_C"/>
</dbReference>
<gene>
    <name evidence="2" type="ORF">C1949_09190</name>
</gene>
<dbReference type="GO" id="GO:0046523">
    <property type="term" value="F:S-methyl-5-thioribose-1-phosphate isomerase activity"/>
    <property type="evidence" value="ECO:0007669"/>
    <property type="project" value="TreeGrafter"/>
</dbReference>
<dbReference type="RefSeq" id="WP_104738183.1">
    <property type="nucleotide sequence ID" value="NZ_BMHR01000006.1"/>
</dbReference>
<dbReference type="AlphaFoldDB" id="A0A2P4EVC9"/>
<evidence type="ECO:0000256" key="1">
    <source>
        <dbReference type="RuleBase" id="RU003814"/>
    </source>
</evidence>
<comment type="caution">
    <text evidence="2">The sequence shown here is derived from an EMBL/GenBank/DDBJ whole genome shotgun (WGS) entry which is preliminary data.</text>
</comment>
<dbReference type="InterPro" id="IPR027363">
    <property type="entry name" value="M1Pi_N"/>
</dbReference>
<protein>
    <submittedName>
        <fullName evidence="2">S-methyl-5-thioribose-1-phosphate isomerase</fullName>
    </submittedName>
</protein>
<keyword evidence="2" id="KW-0413">Isomerase</keyword>
<dbReference type="Gene3D" id="3.40.50.10470">
    <property type="entry name" value="Translation initiation factor eif-2b, domain 2"/>
    <property type="match status" value="1"/>
</dbReference>
<organism evidence="2 3">
    <name type="scientific">Halopseudomonas oceani</name>
    <dbReference type="NCBI Taxonomy" id="1708783"/>
    <lineage>
        <taxon>Bacteria</taxon>
        <taxon>Pseudomonadati</taxon>
        <taxon>Pseudomonadota</taxon>
        <taxon>Gammaproteobacteria</taxon>
        <taxon>Pseudomonadales</taxon>
        <taxon>Pseudomonadaceae</taxon>
        <taxon>Halopseudomonas</taxon>
    </lineage>
</organism>
<dbReference type="Pfam" id="PF01008">
    <property type="entry name" value="IF-2B"/>
    <property type="match status" value="1"/>
</dbReference>
<dbReference type="SUPFAM" id="SSF100950">
    <property type="entry name" value="NagB/RpiA/CoA transferase-like"/>
    <property type="match status" value="1"/>
</dbReference>
<evidence type="ECO:0000313" key="2">
    <source>
        <dbReference type="EMBL" id="POB03540.1"/>
    </source>
</evidence>
<dbReference type="OrthoDB" id="9803436at2"/>
<dbReference type="Gene3D" id="1.20.120.420">
    <property type="entry name" value="translation initiation factor eif-2b, domain 1"/>
    <property type="match status" value="1"/>
</dbReference>
<name>A0A2P4EVC9_9GAMM</name>
<dbReference type="EMBL" id="PPSK01000007">
    <property type="protein sequence ID" value="POB03540.1"/>
    <property type="molecule type" value="Genomic_DNA"/>
</dbReference>
<comment type="similarity">
    <text evidence="1">Belongs to the eIF-2B alpha/beta/delta subunits family.</text>
</comment>